<protein>
    <recommendedName>
        <fullName evidence="2">Carboxylesterase type B domain-containing protein</fullName>
    </recommendedName>
</protein>
<organism evidence="3 4">
    <name type="scientific">Monosiga brevicollis</name>
    <name type="common">Choanoflagellate</name>
    <dbReference type="NCBI Taxonomy" id="81824"/>
    <lineage>
        <taxon>Eukaryota</taxon>
        <taxon>Choanoflagellata</taxon>
        <taxon>Craspedida</taxon>
        <taxon>Salpingoecidae</taxon>
        <taxon>Monosiga</taxon>
    </lineage>
</organism>
<keyword evidence="1" id="KW-0732">Signal</keyword>
<feature type="signal peptide" evidence="1">
    <location>
        <begin position="1"/>
        <end position="22"/>
    </location>
</feature>
<evidence type="ECO:0000256" key="1">
    <source>
        <dbReference type="SAM" id="SignalP"/>
    </source>
</evidence>
<dbReference type="Pfam" id="PF00135">
    <property type="entry name" value="COesterase"/>
    <property type="match status" value="1"/>
</dbReference>
<gene>
    <name evidence="3" type="ORF">MONBRDRAFT_35597</name>
</gene>
<proteinExistence type="predicted"/>
<dbReference type="STRING" id="81824.A9UQ69"/>
<dbReference type="PROSITE" id="PS51257">
    <property type="entry name" value="PROKAR_LIPOPROTEIN"/>
    <property type="match status" value="1"/>
</dbReference>
<dbReference type="InterPro" id="IPR002018">
    <property type="entry name" value="CarbesteraseB"/>
</dbReference>
<dbReference type="ESTHER" id="monbe-a9uq69">
    <property type="family name" value="Carb_B_Root"/>
</dbReference>
<name>A9UQ69_MONBE</name>
<dbReference type="InterPro" id="IPR050309">
    <property type="entry name" value="Type-B_Carboxylest/Lipase"/>
</dbReference>
<dbReference type="EMBL" id="CH991543">
    <property type="protein sequence ID" value="EDQ92544.1"/>
    <property type="molecule type" value="Genomic_DNA"/>
</dbReference>
<feature type="domain" description="Carboxylesterase type B" evidence="2">
    <location>
        <begin position="26"/>
        <end position="312"/>
    </location>
</feature>
<evidence type="ECO:0000313" key="3">
    <source>
        <dbReference type="EMBL" id="EDQ92544.1"/>
    </source>
</evidence>
<dbReference type="SUPFAM" id="SSF53474">
    <property type="entry name" value="alpha/beta-Hydrolases"/>
    <property type="match status" value="1"/>
</dbReference>
<dbReference type="RefSeq" id="XP_001742306.1">
    <property type="nucleotide sequence ID" value="XM_001742254.1"/>
</dbReference>
<dbReference type="Gene3D" id="3.40.50.1820">
    <property type="entry name" value="alpha/beta hydrolase"/>
    <property type="match status" value="1"/>
</dbReference>
<evidence type="ECO:0000259" key="2">
    <source>
        <dbReference type="Pfam" id="PF00135"/>
    </source>
</evidence>
<keyword evidence="4" id="KW-1185">Reference proteome</keyword>
<dbReference type="eggNOG" id="KOG1516">
    <property type="taxonomic scope" value="Eukaryota"/>
</dbReference>
<reference evidence="3 4" key="1">
    <citation type="journal article" date="2008" name="Nature">
        <title>The genome of the choanoflagellate Monosiga brevicollis and the origin of metazoans.</title>
        <authorList>
            <consortium name="JGI Sequencing"/>
            <person name="King N."/>
            <person name="Westbrook M.J."/>
            <person name="Young S.L."/>
            <person name="Kuo A."/>
            <person name="Abedin M."/>
            <person name="Chapman J."/>
            <person name="Fairclough S."/>
            <person name="Hellsten U."/>
            <person name="Isogai Y."/>
            <person name="Letunic I."/>
            <person name="Marr M."/>
            <person name="Pincus D."/>
            <person name="Putnam N."/>
            <person name="Rokas A."/>
            <person name="Wright K.J."/>
            <person name="Zuzow R."/>
            <person name="Dirks W."/>
            <person name="Good M."/>
            <person name="Goodstein D."/>
            <person name="Lemons D."/>
            <person name="Li W."/>
            <person name="Lyons J.B."/>
            <person name="Morris A."/>
            <person name="Nichols S."/>
            <person name="Richter D.J."/>
            <person name="Salamov A."/>
            <person name="Bork P."/>
            <person name="Lim W.A."/>
            <person name="Manning G."/>
            <person name="Miller W.T."/>
            <person name="McGinnis W."/>
            <person name="Shapiro H."/>
            <person name="Tjian R."/>
            <person name="Grigoriev I.V."/>
            <person name="Rokhsar D."/>
        </authorList>
    </citation>
    <scope>NUCLEOTIDE SEQUENCE [LARGE SCALE GENOMIC DNA]</scope>
    <source>
        <strain evidence="4">MX1 / ATCC 50154</strain>
    </source>
</reference>
<feature type="chain" id="PRO_5002742357" description="Carboxylesterase type B domain-containing protein" evidence="1">
    <location>
        <begin position="23"/>
        <end position="442"/>
    </location>
</feature>
<dbReference type="PANTHER" id="PTHR11559">
    <property type="entry name" value="CARBOXYLESTERASE"/>
    <property type="match status" value="1"/>
</dbReference>
<sequence length="442" mass="48332">MAHRLYWLGALLLWGTLSDGWAQPSVTLSCGRTLHGLTHLNRHSYYGIPFAEPPVGPRRLQPAKVKACPNTDLNATHYGSACLQQDTSFARPQSEDCLNLDMHVPLGDPAAGATTWPTLVWVYGGSNTGGSTNDYMGLTNIVPLAEACVVTMNYRTGALGFLAVDALVEGDERRTAGNYGLTDIVASLEWVQANANAFRCSTSNVTIYGQSSGGTNILALLTNPAHVGLFSAAYALSASTRQDFSREHAASMQMPYLNGTVCRDLQGFALAHCLRAVADPRDLIMTMPDSWDLGIHEVAPGVPNDHNENFVPLNIVDGVTVPMTLQAEYAMALSRPYALDFEEPAIPYPFHLWDWIVLQAAWDMFLPVYQPSTEETRAHDLLVQFLHTFARGQSTLAPFNDGVVNVIDNTTQGILTPQSQYKAARCARLVELGINASYWWIN</sequence>
<dbReference type="AlphaFoldDB" id="A9UQ69"/>
<accession>A9UQ69</accession>
<dbReference type="Proteomes" id="UP000001357">
    <property type="component" value="Unassembled WGS sequence"/>
</dbReference>
<evidence type="ECO:0000313" key="4">
    <source>
        <dbReference type="Proteomes" id="UP000001357"/>
    </source>
</evidence>
<dbReference type="KEGG" id="mbr:MONBRDRAFT_35597"/>
<dbReference type="InterPro" id="IPR029058">
    <property type="entry name" value="AB_hydrolase_fold"/>
</dbReference>
<dbReference type="GeneID" id="5888034"/>
<dbReference type="InParanoid" id="A9UQ69"/>